<dbReference type="Proteomes" id="UP001499909">
    <property type="component" value="Unassembled WGS sequence"/>
</dbReference>
<organism evidence="1 2">
    <name type="scientific">Hymenobacter algoricola</name>
    <dbReference type="NCBI Taxonomy" id="486267"/>
    <lineage>
        <taxon>Bacteria</taxon>
        <taxon>Pseudomonadati</taxon>
        <taxon>Bacteroidota</taxon>
        <taxon>Cytophagia</taxon>
        <taxon>Cytophagales</taxon>
        <taxon>Hymenobacteraceae</taxon>
        <taxon>Hymenobacter</taxon>
    </lineage>
</organism>
<dbReference type="EMBL" id="BAABDH010000109">
    <property type="protein sequence ID" value="GAA3951056.1"/>
    <property type="molecule type" value="Genomic_DNA"/>
</dbReference>
<comment type="caution">
    <text evidence="1">The sequence shown here is derived from an EMBL/GenBank/DDBJ whole genome shotgun (WGS) entry which is preliminary data.</text>
</comment>
<accession>A0ABP7NNR5</accession>
<keyword evidence="2" id="KW-1185">Reference proteome</keyword>
<sequence>MQLTARLQLLKPEYSPAEYAALRELYQRALAKSAEVLVLRRQ</sequence>
<evidence type="ECO:0000313" key="2">
    <source>
        <dbReference type="Proteomes" id="UP001499909"/>
    </source>
</evidence>
<name>A0ABP7NNR5_9BACT</name>
<proteinExistence type="predicted"/>
<evidence type="ECO:0000313" key="1">
    <source>
        <dbReference type="EMBL" id="GAA3951056.1"/>
    </source>
</evidence>
<gene>
    <name evidence="1" type="ORF">GCM10022406_36120</name>
</gene>
<protein>
    <submittedName>
        <fullName evidence="1">Uncharacterized protein</fullName>
    </submittedName>
</protein>
<dbReference type="Gene3D" id="2.60.120.1130">
    <property type="match status" value="1"/>
</dbReference>
<dbReference type="RefSeq" id="WP_345117064.1">
    <property type="nucleotide sequence ID" value="NZ_BAABDH010000109.1"/>
</dbReference>
<reference evidence="2" key="1">
    <citation type="journal article" date="2019" name="Int. J. Syst. Evol. Microbiol.">
        <title>The Global Catalogue of Microorganisms (GCM) 10K type strain sequencing project: providing services to taxonomists for standard genome sequencing and annotation.</title>
        <authorList>
            <consortium name="The Broad Institute Genomics Platform"/>
            <consortium name="The Broad Institute Genome Sequencing Center for Infectious Disease"/>
            <person name="Wu L."/>
            <person name="Ma J."/>
        </authorList>
    </citation>
    <scope>NUCLEOTIDE SEQUENCE [LARGE SCALE GENOMIC DNA]</scope>
    <source>
        <strain evidence="2">JCM 17214</strain>
    </source>
</reference>